<dbReference type="GO" id="GO:0005524">
    <property type="term" value="F:ATP binding"/>
    <property type="evidence" value="ECO:0007669"/>
    <property type="project" value="UniProtKB-KW"/>
</dbReference>
<dbReference type="InterPro" id="IPR042213">
    <property type="entry name" value="NBD_C_sf"/>
</dbReference>
<accession>A0A508X3H9</accession>
<dbReference type="Gene3D" id="3.40.50.10840">
    <property type="entry name" value="Putative sugar-binding, N-terminal domain"/>
    <property type="match status" value="1"/>
</dbReference>
<keyword evidence="3" id="KW-0547">Nucleotide-binding</keyword>
<dbReference type="Pfam" id="PF17042">
    <property type="entry name" value="NBD_C"/>
    <property type="match status" value="1"/>
</dbReference>
<reference evidence="9" key="1">
    <citation type="submission" date="2019-06" db="EMBL/GenBank/DDBJ databases">
        <authorList>
            <person name="Le Quere A."/>
            <person name="Colella S."/>
        </authorList>
    </citation>
    <scope>NUCLEOTIDE SEQUENCE</scope>
    <source>
        <strain evidence="9">EmedicaeMD41</strain>
    </source>
</reference>
<keyword evidence="4" id="KW-0418">Kinase</keyword>
<sequence>MTTMGSHRLLMLVILADDLTGALDSAAPFAGRGLHTEVALALESVDAALADQPEVLVVNVKSREVSPDEARMATSDVLKHVPDDARIFKKVDSRLKGNIEVELDAIRYNRALVAPAIPDFGRVVAGGHVRGFGVNAPITIAERLGRHAESALIPDTTSRDDMLAAVETGEAAGCDLMIGARGLAEALAHRMTGGAGLPLMSVPQEPILIVVGSRDPITVEQVGALREDYAVAYFPAVGGRVQQEAGLPAEMVTVIQAVEGETPLSPSEVSVNLAASVVPAFTGRASTLLLTGGATAEAVLARLGVSRFRLLGECMPGMALAFADGRYIITKSGGFGRRDTLSDIAREILGEAR</sequence>
<evidence type="ECO:0000256" key="5">
    <source>
        <dbReference type="ARBA" id="ARBA00022840"/>
    </source>
</evidence>
<keyword evidence="6" id="KW-0119">Carbohydrate metabolism</keyword>
<organism evidence="9">
    <name type="scientific">Sinorhizobium medicae</name>
    <dbReference type="NCBI Taxonomy" id="110321"/>
    <lineage>
        <taxon>Bacteria</taxon>
        <taxon>Pseudomonadati</taxon>
        <taxon>Pseudomonadota</taxon>
        <taxon>Alphaproteobacteria</taxon>
        <taxon>Hyphomicrobiales</taxon>
        <taxon>Rhizobiaceae</taxon>
        <taxon>Sinorhizobium/Ensifer group</taxon>
        <taxon>Sinorhizobium</taxon>
    </lineage>
</organism>
<evidence type="ECO:0000256" key="4">
    <source>
        <dbReference type="ARBA" id="ARBA00022777"/>
    </source>
</evidence>
<keyword evidence="2" id="KW-0808">Transferase</keyword>
<gene>
    <name evidence="9" type="ORF">EMEDMD4_500037</name>
</gene>
<feature type="domain" description="Four-carbon acid sugar kinase nucleotide binding" evidence="8">
    <location>
        <begin position="267"/>
        <end position="341"/>
    </location>
</feature>
<evidence type="ECO:0000259" key="8">
    <source>
        <dbReference type="Pfam" id="PF17042"/>
    </source>
</evidence>
<dbReference type="Proteomes" id="UP000507954">
    <property type="component" value="Unassembled WGS sequence"/>
</dbReference>
<proteinExistence type="inferred from homology"/>
<evidence type="ECO:0000259" key="7">
    <source>
        <dbReference type="Pfam" id="PF07005"/>
    </source>
</evidence>
<dbReference type="EMBL" id="CABFNB010000118">
    <property type="protein sequence ID" value="VTZ63481.1"/>
    <property type="molecule type" value="Genomic_DNA"/>
</dbReference>
<dbReference type="GO" id="GO:0016301">
    <property type="term" value="F:kinase activity"/>
    <property type="evidence" value="ECO:0007669"/>
    <property type="project" value="UniProtKB-KW"/>
</dbReference>
<dbReference type="AlphaFoldDB" id="A0A508X3H9"/>
<name>A0A508X3H9_9HYPH</name>
<dbReference type="InterPro" id="IPR031475">
    <property type="entry name" value="NBD_C"/>
</dbReference>
<dbReference type="Pfam" id="PF07005">
    <property type="entry name" value="SBD_N"/>
    <property type="match status" value="1"/>
</dbReference>
<evidence type="ECO:0000256" key="3">
    <source>
        <dbReference type="ARBA" id="ARBA00022741"/>
    </source>
</evidence>
<comment type="similarity">
    <text evidence="1">Belongs to the four-carbon acid sugar kinase family.</text>
</comment>
<dbReference type="Gene3D" id="3.40.980.20">
    <property type="entry name" value="Four-carbon acid sugar kinase, nucleotide binding domain"/>
    <property type="match status" value="1"/>
</dbReference>
<feature type="domain" description="Four-carbon acid sugar kinase N-terminal" evidence="7">
    <location>
        <begin position="12"/>
        <end position="129"/>
    </location>
</feature>
<evidence type="ECO:0008006" key="10">
    <source>
        <dbReference type="Google" id="ProtNLM"/>
    </source>
</evidence>
<dbReference type="InterPro" id="IPR010737">
    <property type="entry name" value="4-carb_acid_sugar_kinase_N"/>
</dbReference>
<dbReference type="SUPFAM" id="SSF142764">
    <property type="entry name" value="YgbK-like"/>
    <property type="match status" value="1"/>
</dbReference>
<evidence type="ECO:0000313" key="9">
    <source>
        <dbReference type="EMBL" id="VTZ63481.1"/>
    </source>
</evidence>
<protein>
    <recommendedName>
        <fullName evidence="10">Four-carbon acid sugar kinase family protein</fullName>
    </recommendedName>
</protein>
<dbReference type="InterPro" id="IPR037051">
    <property type="entry name" value="4-carb_acid_sugar_kinase_N_sf"/>
</dbReference>
<keyword evidence="5" id="KW-0067">ATP-binding</keyword>
<evidence type="ECO:0000256" key="6">
    <source>
        <dbReference type="ARBA" id="ARBA00023277"/>
    </source>
</evidence>
<evidence type="ECO:0000256" key="2">
    <source>
        <dbReference type="ARBA" id="ARBA00022679"/>
    </source>
</evidence>
<evidence type="ECO:0000256" key="1">
    <source>
        <dbReference type="ARBA" id="ARBA00005715"/>
    </source>
</evidence>